<dbReference type="PANTHER" id="PTHR14187:SF5">
    <property type="entry name" value="HEAT SHOCK 70 KDA PROTEIN 12A"/>
    <property type="match status" value="1"/>
</dbReference>
<dbReference type="CDD" id="cd10170">
    <property type="entry name" value="ASKHA_NBD_HSP70"/>
    <property type="match status" value="1"/>
</dbReference>
<name>A0A8H3HD83_9AGAM</name>
<accession>A0A8H3HD83</accession>
<evidence type="ECO:0000313" key="2">
    <source>
        <dbReference type="EMBL" id="CAE6498240.1"/>
    </source>
</evidence>
<dbReference type="InterPro" id="IPR043129">
    <property type="entry name" value="ATPase_NBD"/>
</dbReference>
<gene>
    <name evidence="2" type="ORF">RDB_LOCUS109257</name>
</gene>
<dbReference type="SUPFAM" id="SSF53067">
    <property type="entry name" value="Actin-like ATPase domain"/>
    <property type="match status" value="1"/>
</dbReference>
<evidence type="ECO:0000313" key="3">
    <source>
        <dbReference type="Proteomes" id="UP000663853"/>
    </source>
</evidence>
<comment type="caution">
    <text evidence="2">The sequence shown here is derived from an EMBL/GenBank/DDBJ whole genome shotgun (WGS) entry which is preliminary data.</text>
</comment>
<dbReference type="PANTHER" id="PTHR14187">
    <property type="entry name" value="ALPHA KINASE/ELONGATION FACTOR 2 KINASE"/>
    <property type="match status" value="1"/>
</dbReference>
<feature type="compositionally biased region" description="Polar residues" evidence="1">
    <location>
        <begin position="1"/>
        <end position="20"/>
    </location>
</feature>
<dbReference type="AlphaFoldDB" id="A0A8H3HD83"/>
<feature type="region of interest" description="Disordered" evidence="1">
    <location>
        <begin position="1"/>
        <end position="25"/>
    </location>
</feature>
<dbReference type="Gene3D" id="3.30.420.40">
    <property type="match status" value="1"/>
</dbReference>
<reference evidence="2" key="1">
    <citation type="submission" date="2021-01" db="EMBL/GenBank/DDBJ databases">
        <authorList>
            <person name="Kaushik A."/>
        </authorList>
    </citation>
    <scope>NUCLEOTIDE SEQUENCE</scope>
    <source>
        <strain evidence="2">AG6-10EEA</strain>
    </source>
</reference>
<protein>
    <submittedName>
        <fullName evidence="2">Uncharacterized protein</fullName>
    </submittedName>
</protein>
<dbReference type="Proteomes" id="UP000663853">
    <property type="component" value="Unassembled WGS sequence"/>
</dbReference>
<dbReference type="EMBL" id="CAJMXA010003493">
    <property type="protein sequence ID" value="CAE6498240.1"/>
    <property type="molecule type" value="Genomic_DNA"/>
</dbReference>
<proteinExistence type="predicted"/>
<evidence type="ECO:0000256" key="1">
    <source>
        <dbReference type="SAM" id="MobiDB-lite"/>
    </source>
</evidence>
<organism evidence="2 3">
    <name type="scientific">Rhizoctonia solani</name>
    <dbReference type="NCBI Taxonomy" id="456999"/>
    <lineage>
        <taxon>Eukaryota</taxon>
        <taxon>Fungi</taxon>
        <taxon>Dikarya</taxon>
        <taxon>Basidiomycota</taxon>
        <taxon>Agaricomycotina</taxon>
        <taxon>Agaricomycetes</taxon>
        <taxon>Cantharellales</taxon>
        <taxon>Ceratobasidiaceae</taxon>
        <taxon>Rhizoctonia</taxon>
    </lineage>
</organism>
<sequence length="343" mass="38076">MFSGSQFRGAQGNENTNNSGPKPFDSVWEKESQIMIGIDIGSTYSGVAVAFLQKGVKQTIHRVAHWPGQALEHQSKIPTLVWYDQHGKPMSFGAEAIAQQTKESAEDNGWTLARRFKLHLHPEEMREKNYIKLEDLPDGVTLSRIYADFMGYLFEHTVPFFESRIVDGPTIWDAYKDTTTFVIGHPNGWGIREQEFLRKAAIDAGLVGAADAKSRVRNISELLRTGLNFAVCDAGGSTVDTAVYQVTAMNPILKLAEKRDSACVQAGGLCVDDAVERYLEDILTRAGMNAEDIKVYVEEGVNDFEGTPKRLFADDSESLRLKLGDRGLTSSDLNVRRVTFGHP</sequence>